<keyword evidence="2" id="KW-1185">Reference proteome</keyword>
<dbReference type="InParanoid" id="D7TSR7"/>
<name>D7TSR7_VITVI</name>
<dbReference type="AlphaFoldDB" id="D7TSR7"/>
<organism evidence="1 2">
    <name type="scientific">Vitis vinifera</name>
    <name type="common">Grape</name>
    <dbReference type="NCBI Taxonomy" id="29760"/>
    <lineage>
        <taxon>Eukaryota</taxon>
        <taxon>Viridiplantae</taxon>
        <taxon>Streptophyta</taxon>
        <taxon>Embryophyta</taxon>
        <taxon>Tracheophyta</taxon>
        <taxon>Spermatophyta</taxon>
        <taxon>Magnoliopsida</taxon>
        <taxon>eudicotyledons</taxon>
        <taxon>Gunneridae</taxon>
        <taxon>Pentapetalae</taxon>
        <taxon>rosids</taxon>
        <taxon>Vitales</taxon>
        <taxon>Vitaceae</taxon>
        <taxon>Viteae</taxon>
        <taxon>Vitis</taxon>
    </lineage>
</organism>
<evidence type="ECO:0000313" key="2">
    <source>
        <dbReference type="Proteomes" id="UP000009183"/>
    </source>
</evidence>
<dbReference type="PaxDb" id="29760-VIT_14s0006g01480.t01"/>
<dbReference type="Proteomes" id="UP000009183">
    <property type="component" value="Chromosome 14"/>
</dbReference>
<proteinExistence type="predicted"/>
<dbReference type="HOGENOM" id="CLU_3192417_0_0_1"/>
<protein>
    <submittedName>
        <fullName evidence="1">Uncharacterized protein</fullName>
    </submittedName>
</protein>
<gene>
    <name evidence="1" type="ordered locus">VIT_14s0006g01480</name>
</gene>
<dbReference type="EMBL" id="FN596245">
    <property type="protein sequence ID" value="CBI33539.3"/>
    <property type="molecule type" value="Genomic_DNA"/>
</dbReference>
<evidence type="ECO:0000313" key="1">
    <source>
        <dbReference type="EMBL" id="CBI33539.3"/>
    </source>
</evidence>
<reference evidence="2" key="1">
    <citation type="journal article" date="2007" name="Nature">
        <title>The grapevine genome sequence suggests ancestral hexaploidization in major angiosperm phyla.</title>
        <authorList>
            <consortium name="The French-Italian Public Consortium for Grapevine Genome Characterization."/>
            <person name="Jaillon O."/>
            <person name="Aury J.-M."/>
            <person name="Noel B."/>
            <person name="Policriti A."/>
            <person name="Clepet C."/>
            <person name="Casagrande A."/>
            <person name="Choisne N."/>
            <person name="Aubourg S."/>
            <person name="Vitulo N."/>
            <person name="Jubin C."/>
            <person name="Vezzi A."/>
            <person name="Legeai F."/>
            <person name="Hugueney P."/>
            <person name="Dasilva C."/>
            <person name="Horner D."/>
            <person name="Mica E."/>
            <person name="Jublot D."/>
            <person name="Poulain J."/>
            <person name="Bruyere C."/>
            <person name="Billault A."/>
            <person name="Segurens B."/>
            <person name="Gouyvenoux M."/>
            <person name="Ugarte E."/>
            <person name="Cattonaro F."/>
            <person name="Anthouard V."/>
            <person name="Vico V."/>
            <person name="Del Fabbro C."/>
            <person name="Alaux M."/>
            <person name="Di Gaspero G."/>
            <person name="Dumas V."/>
            <person name="Felice N."/>
            <person name="Paillard S."/>
            <person name="Juman I."/>
            <person name="Moroldo M."/>
            <person name="Scalabrin S."/>
            <person name="Canaguier A."/>
            <person name="Le Clainche I."/>
            <person name="Malacrida G."/>
            <person name="Durand E."/>
            <person name="Pesole G."/>
            <person name="Laucou V."/>
            <person name="Chatelet P."/>
            <person name="Merdinoglu D."/>
            <person name="Delledonne M."/>
            <person name="Pezzotti M."/>
            <person name="Lecharny A."/>
            <person name="Scarpelli C."/>
            <person name="Artiguenave F."/>
            <person name="Pe M.E."/>
            <person name="Valle G."/>
            <person name="Morgante M."/>
            <person name="Caboche M."/>
            <person name="Adam-Blondon A.-F."/>
            <person name="Weissenbach J."/>
            <person name="Quetier F."/>
            <person name="Wincker P."/>
        </authorList>
    </citation>
    <scope>NUCLEOTIDE SEQUENCE [LARGE SCALE GENOMIC DNA]</scope>
    <source>
        <strain evidence="2">cv. Pinot noir / PN40024</strain>
    </source>
</reference>
<accession>D7TSR7</accession>
<sequence length="53" mass="6005">MAISKQSKNVSYSYMLNTWDLTYFIGLGVKTLGNKGWSKIRRSGLAQSYLSLK</sequence>